<dbReference type="Pfam" id="PF02073">
    <property type="entry name" value="Peptidase_M29"/>
    <property type="match status" value="1"/>
</dbReference>
<gene>
    <name evidence="10" type="ordered locus">Deima_0678</name>
</gene>
<dbReference type="GO" id="GO:0006508">
    <property type="term" value="P:proteolysis"/>
    <property type="evidence" value="ECO:0007669"/>
    <property type="project" value="UniProtKB-KW"/>
</dbReference>
<comment type="similarity">
    <text evidence="4">Belongs to the peptidase M29 family.</text>
</comment>
<keyword evidence="5 10" id="KW-0031">Aminopeptidase</keyword>
<evidence type="ECO:0000256" key="2">
    <source>
        <dbReference type="ARBA" id="ARBA00001946"/>
    </source>
</evidence>
<dbReference type="AlphaFoldDB" id="E8U5J6"/>
<evidence type="ECO:0000256" key="5">
    <source>
        <dbReference type="ARBA" id="ARBA00022438"/>
    </source>
</evidence>
<dbReference type="InterPro" id="IPR052170">
    <property type="entry name" value="M29_Exopeptidase"/>
</dbReference>
<dbReference type="SUPFAM" id="SSF144052">
    <property type="entry name" value="Thermophilic metalloprotease-like"/>
    <property type="match status" value="1"/>
</dbReference>
<dbReference type="KEGG" id="dmr:Deima_0678"/>
<keyword evidence="6" id="KW-0645">Protease</keyword>
<comment type="cofactor">
    <cofactor evidence="3">
        <name>Zn(2+)</name>
        <dbReference type="ChEBI" id="CHEBI:29105"/>
    </cofactor>
</comment>
<keyword evidence="7" id="KW-0479">Metal-binding</keyword>
<organism evidence="10 11">
    <name type="scientific">Deinococcus maricopensis (strain DSM 21211 / LMG 22137 / NRRL B-23946 / LB-34)</name>
    <dbReference type="NCBI Taxonomy" id="709986"/>
    <lineage>
        <taxon>Bacteria</taxon>
        <taxon>Thermotogati</taxon>
        <taxon>Deinococcota</taxon>
        <taxon>Deinococci</taxon>
        <taxon>Deinococcales</taxon>
        <taxon>Deinococcaceae</taxon>
        <taxon>Deinococcus</taxon>
    </lineage>
</organism>
<dbReference type="GO" id="GO:0008237">
    <property type="term" value="F:metallopeptidase activity"/>
    <property type="evidence" value="ECO:0007669"/>
    <property type="project" value="UniProtKB-KW"/>
</dbReference>
<comment type="cofactor">
    <cofactor evidence="2">
        <name>Mg(2+)</name>
        <dbReference type="ChEBI" id="CHEBI:18420"/>
    </cofactor>
</comment>
<dbReference type="GO" id="GO:0004177">
    <property type="term" value="F:aminopeptidase activity"/>
    <property type="evidence" value="ECO:0007669"/>
    <property type="project" value="UniProtKB-KW"/>
</dbReference>
<evidence type="ECO:0000256" key="1">
    <source>
        <dbReference type="ARBA" id="ARBA00001941"/>
    </source>
</evidence>
<evidence type="ECO:0000256" key="9">
    <source>
        <dbReference type="ARBA" id="ARBA00023049"/>
    </source>
</evidence>
<accession>E8U5J6</accession>
<comment type="cofactor">
    <cofactor evidence="1">
        <name>Co(2+)</name>
        <dbReference type="ChEBI" id="CHEBI:48828"/>
    </cofactor>
</comment>
<evidence type="ECO:0000256" key="7">
    <source>
        <dbReference type="ARBA" id="ARBA00022723"/>
    </source>
</evidence>
<reference evidence="11" key="2">
    <citation type="submission" date="2011-01" db="EMBL/GenBank/DDBJ databases">
        <title>The complete genome of Deinococcus maricopensis DSM 21211.</title>
        <authorList>
            <consortium name="US DOE Joint Genome Institute (JGI-PGF)"/>
            <person name="Lucas S."/>
            <person name="Copeland A."/>
            <person name="Lapidus A."/>
            <person name="Goodwin L."/>
            <person name="Pitluck S."/>
            <person name="Kyrpides N."/>
            <person name="Mavromatis K."/>
            <person name="Pagani I."/>
            <person name="Ivanova N."/>
            <person name="Ovchinnikova G."/>
            <person name="Zeytun A."/>
            <person name="Detter J.C."/>
            <person name="Han C."/>
            <person name="Land M."/>
            <person name="Hauser L."/>
            <person name="Markowitz V."/>
            <person name="Cheng J.-F."/>
            <person name="Hugenholtz P."/>
            <person name="Woyke T."/>
            <person name="Wu D."/>
            <person name="Pukall R."/>
            <person name="Gehrich-Schroeter G."/>
            <person name="Brambilla E."/>
            <person name="Klenk H.-P."/>
            <person name="Eisen J.A."/>
        </authorList>
    </citation>
    <scope>NUCLEOTIDE SEQUENCE [LARGE SCALE GENOMIC DNA]</scope>
    <source>
        <strain evidence="11">DSM 21211 / LMG 22137 / NRRL B-23946 / LB-34</strain>
    </source>
</reference>
<dbReference type="EMBL" id="CP002454">
    <property type="protein sequence ID" value="ADV66335.1"/>
    <property type="molecule type" value="Genomic_DNA"/>
</dbReference>
<name>E8U5J6_DEIML</name>
<dbReference type="eggNOG" id="COG2309">
    <property type="taxonomic scope" value="Bacteria"/>
</dbReference>
<dbReference type="InterPro" id="IPR000787">
    <property type="entry name" value="Peptidase_M29"/>
</dbReference>
<evidence type="ECO:0000313" key="11">
    <source>
        <dbReference type="Proteomes" id="UP000008635"/>
    </source>
</evidence>
<protein>
    <submittedName>
        <fullName evidence="10">Peptidase M29 aminopeptidase II</fullName>
    </submittedName>
</protein>
<evidence type="ECO:0000256" key="6">
    <source>
        <dbReference type="ARBA" id="ARBA00022670"/>
    </source>
</evidence>
<dbReference type="Proteomes" id="UP000008635">
    <property type="component" value="Chromosome"/>
</dbReference>
<evidence type="ECO:0000256" key="4">
    <source>
        <dbReference type="ARBA" id="ARBA00008236"/>
    </source>
</evidence>
<dbReference type="PANTHER" id="PTHR34448">
    <property type="entry name" value="AMINOPEPTIDASE"/>
    <property type="match status" value="1"/>
</dbReference>
<dbReference type="Gene3D" id="3.40.1830.10">
    <property type="entry name" value="Thermophilic metalloprotease (M29)"/>
    <property type="match status" value="1"/>
</dbReference>
<keyword evidence="11" id="KW-1185">Reference proteome</keyword>
<evidence type="ECO:0000256" key="3">
    <source>
        <dbReference type="ARBA" id="ARBA00001947"/>
    </source>
</evidence>
<dbReference type="InterPro" id="IPR035097">
    <property type="entry name" value="M29_N-terminal"/>
</dbReference>
<dbReference type="HOGENOM" id="CLU_054346_1_0_0"/>
<evidence type="ECO:0000313" key="10">
    <source>
        <dbReference type="EMBL" id="ADV66335.1"/>
    </source>
</evidence>
<dbReference type="GO" id="GO:0046872">
    <property type="term" value="F:metal ion binding"/>
    <property type="evidence" value="ECO:0007669"/>
    <property type="project" value="UniProtKB-KW"/>
</dbReference>
<sequence>MGGMTNALSFEQKLENYARLLVRVGVNLQPGGKLHLSAPVGAVELARLITREAYRAGAAEVDVRYVDEHLDRSRLTDGQDGAVAFVPEWFAEERLHKIADGYAFLTLTGNDPDLLGGVNAERIGVRSKALAIASRPVGQKMSAFAVNWSIGAMPVASWARKVFPGVPDGEAVARLWDAIFTVSRADEADPVAAWDAHLKQLARVRDHLNGRRYAALQFTGPGTDLTVGLADGHVWAGGAWAAQNGVVGVPNLPTDEVFTAPHRDRVDGVATATKPLIARGTTISGIRVRFEGGRVVEATSDTGQDVLTALLDTDEGARHLGEVALVPASAPVARTGHLYYDTLFDENAAIHLALGRAYDFNFERGKVRAEDGGNDSLIHVDWMIGSAQVDVDGVRADGEREPVMRGGEWAF</sequence>
<evidence type="ECO:0000256" key="8">
    <source>
        <dbReference type="ARBA" id="ARBA00022801"/>
    </source>
</evidence>
<dbReference type="PRINTS" id="PR00919">
    <property type="entry name" value="THERMOPTASE"/>
</dbReference>
<reference evidence="10 11" key="1">
    <citation type="journal article" date="2011" name="Stand. Genomic Sci.">
        <title>Complete genome sequence of Deinococcus maricopensis type strain (LB-34).</title>
        <authorList>
            <person name="Pukall R."/>
            <person name="Zeytun A."/>
            <person name="Lucas S."/>
            <person name="Lapidus A."/>
            <person name="Hammon N."/>
            <person name="Deshpande S."/>
            <person name="Nolan M."/>
            <person name="Cheng J.F."/>
            <person name="Pitluck S."/>
            <person name="Liolios K."/>
            <person name="Pagani I."/>
            <person name="Mikhailova N."/>
            <person name="Ivanova N."/>
            <person name="Mavromatis K."/>
            <person name="Pati A."/>
            <person name="Tapia R."/>
            <person name="Han C."/>
            <person name="Goodwin L."/>
            <person name="Chen A."/>
            <person name="Palaniappan K."/>
            <person name="Land M."/>
            <person name="Hauser L."/>
            <person name="Chang Y.J."/>
            <person name="Jeffries C.D."/>
            <person name="Brambilla E.M."/>
            <person name="Rohde M."/>
            <person name="Goker M."/>
            <person name="Detter J.C."/>
            <person name="Woyke T."/>
            <person name="Bristow J."/>
            <person name="Eisen J.A."/>
            <person name="Markowitz V."/>
            <person name="Hugenholtz P."/>
            <person name="Kyrpides N.C."/>
            <person name="Klenk H.P."/>
        </authorList>
    </citation>
    <scope>NUCLEOTIDE SEQUENCE [LARGE SCALE GENOMIC DNA]</scope>
    <source>
        <strain evidence="11">DSM 21211 / LMG 22137 / NRRL B-23946 / LB-34</strain>
    </source>
</reference>
<proteinExistence type="inferred from homology"/>
<keyword evidence="8" id="KW-0378">Hydrolase</keyword>
<dbReference type="PANTHER" id="PTHR34448:SF3">
    <property type="entry name" value="AMINOPEPTIDASE AMPS"/>
    <property type="match status" value="1"/>
</dbReference>
<keyword evidence="9" id="KW-0482">Metalloprotease</keyword>